<proteinExistence type="predicted"/>
<dbReference type="Proteomes" id="UP000749311">
    <property type="component" value="Unassembled WGS sequence"/>
</dbReference>
<evidence type="ECO:0008006" key="3">
    <source>
        <dbReference type="Google" id="ProtNLM"/>
    </source>
</evidence>
<reference evidence="1 2" key="1">
    <citation type="submission" date="2020-02" db="EMBL/GenBank/DDBJ databases">
        <title>Sequencing the genomes of 1000 actinobacteria strains.</title>
        <authorList>
            <person name="Klenk H.-P."/>
        </authorList>
    </citation>
    <scope>NUCLEOTIDE SEQUENCE [LARGE SCALE GENOMIC DNA]</scope>
    <source>
        <strain evidence="1 2">DSM 19609</strain>
    </source>
</reference>
<gene>
    <name evidence="1" type="ORF">FB473_000357</name>
</gene>
<keyword evidence="2" id="KW-1185">Reference proteome</keyword>
<dbReference type="Gene3D" id="3.40.50.410">
    <property type="entry name" value="von Willebrand factor, type A domain"/>
    <property type="match status" value="1"/>
</dbReference>
<evidence type="ECO:0000313" key="2">
    <source>
        <dbReference type="Proteomes" id="UP000749311"/>
    </source>
</evidence>
<dbReference type="InterPro" id="IPR036465">
    <property type="entry name" value="vWFA_dom_sf"/>
</dbReference>
<name>A0ABX0SBE4_9ACTN</name>
<protein>
    <recommendedName>
        <fullName evidence="3">VWA domain-containing protein</fullName>
    </recommendedName>
</protein>
<sequence>MTNPKLTHIQAVIDRSGSMAGIRSDAEGGFNAFIESQQAIPGECVVSLTQFDTSYEPVFSDVPIHRVPPLSIEPRGATALLDAVGRTVIELGTRLATLPEQDRPGAVIVCIVTDGLENSSKEFSYQAVADLIAQQERQYSWTFLYMGSGQDAIEEGMRMGISRERSLTYSRGNSRGAYEAASGAVGRTRELLLAGPDVTPDEIRAAAAFSPEERHMAQ</sequence>
<accession>A0ABX0SBE4</accession>
<dbReference type="RefSeq" id="WP_167164278.1">
    <property type="nucleotide sequence ID" value="NZ_BAAAOO010000017.1"/>
</dbReference>
<evidence type="ECO:0000313" key="1">
    <source>
        <dbReference type="EMBL" id="NIH55712.1"/>
    </source>
</evidence>
<dbReference type="SUPFAM" id="SSF53300">
    <property type="entry name" value="vWA-like"/>
    <property type="match status" value="1"/>
</dbReference>
<comment type="caution">
    <text evidence="1">The sequence shown here is derived from an EMBL/GenBank/DDBJ whole genome shotgun (WGS) entry which is preliminary data.</text>
</comment>
<dbReference type="EMBL" id="JAAMOZ010000001">
    <property type="protein sequence ID" value="NIH55712.1"/>
    <property type="molecule type" value="Genomic_DNA"/>
</dbReference>
<organism evidence="1 2">
    <name type="scientific">Brooklawnia cerclae</name>
    <dbReference type="NCBI Taxonomy" id="349934"/>
    <lineage>
        <taxon>Bacteria</taxon>
        <taxon>Bacillati</taxon>
        <taxon>Actinomycetota</taxon>
        <taxon>Actinomycetes</taxon>
        <taxon>Propionibacteriales</taxon>
        <taxon>Propionibacteriaceae</taxon>
        <taxon>Brooklawnia</taxon>
    </lineage>
</organism>